<proteinExistence type="predicted"/>
<name>A0ABY2C367_9NEIS</name>
<protein>
    <submittedName>
        <fullName evidence="1">Uncharacterized protein</fullName>
    </submittedName>
</protein>
<evidence type="ECO:0000313" key="1">
    <source>
        <dbReference type="EMBL" id="TCU81290.1"/>
    </source>
</evidence>
<dbReference type="Proteomes" id="UP000295794">
    <property type="component" value="Unassembled WGS sequence"/>
</dbReference>
<comment type="caution">
    <text evidence="1">The sequence shown here is derived from an EMBL/GenBank/DDBJ whole genome shotgun (WGS) entry which is preliminary data.</text>
</comment>
<evidence type="ECO:0000313" key="2">
    <source>
        <dbReference type="Proteomes" id="UP000295794"/>
    </source>
</evidence>
<accession>A0ABY2C367</accession>
<feature type="non-terminal residue" evidence="1">
    <location>
        <position position="1"/>
    </location>
</feature>
<gene>
    <name evidence="1" type="ORF">EV682_1231</name>
</gene>
<sequence>SIASMCPPKFIVDTIIPRNDNAIQRGSAGCLRIMGQSIAERPCFKAGNKLLLEMGALTSPQPNTAMSRSPGSCRGVAALTSGCMWSIRPCCTEEERRMNNVLSAQPECSLSETPPAGAAILAAFLSAPAKALPPAQLKPAFFLPDHTAGRYG</sequence>
<dbReference type="EMBL" id="SMBT01000023">
    <property type="protein sequence ID" value="TCU81290.1"/>
    <property type="molecule type" value="Genomic_DNA"/>
</dbReference>
<organism evidence="1 2">
    <name type="scientific">Iodobacter fluviatilis</name>
    <dbReference type="NCBI Taxonomy" id="537"/>
    <lineage>
        <taxon>Bacteria</taxon>
        <taxon>Pseudomonadati</taxon>
        <taxon>Pseudomonadota</taxon>
        <taxon>Betaproteobacteria</taxon>
        <taxon>Neisseriales</taxon>
        <taxon>Chitinibacteraceae</taxon>
        <taxon>Iodobacter</taxon>
    </lineage>
</organism>
<keyword evidence="2" id="KW-1185">Reference proteome</keyword>
<reference evidence="1 2" key="1">
    <citation type="submission" date="2019-03" db="EMBL/GenBank/DDBJ databases">
        <title>Genomic Encyclopedia of Type Strains, Phase IV (KMG-IV): sequencing the most valuable type-strain genomes for metagenomic binning, comparative biology and taxonomic classification.</title>
        <authorList>
            <person name="Goeker M."/>
        </authorList>
    </citation>
    <scope>NUCLEOTIDE SEQUENCE [LARGE SCALE GENOMIC DNA]</scope>
    <source>
        <strain evidence="1 2">DSM 3764</strain>
    </source>
</reference>